<evidence type="ECO:0000256" key="1">
    <source>
        <dbReference type="ARBA" id="ARBA00001946"/>
    </source>
</evidence>
<dbReference type="InterPro" id="IPR000092">
    <property type="entry name" value="Polyprenyl_synt"/>
</dbReference>
<dbReference type="Gene3D" id="1.10.600.10">
    <property type="entry name" value="Farnesyl Diphosphate Synthase"/>
    <property type="match status" value="1"/>
</dbReference>
<dbReference type="PANTHER" id="PTHR12001">
    <property type="entry name" value="GERANYLGERANYL PYROPHOSPHATE SYNTHASE"/>
    <property type="match status" value="1"/>
</dbReference>
<dbReference type="RefSeq" id="WP_128220123.1">
    <property type="nucleotide sequence ID" value="NZ_CP034929.1"/>
</dbReference>
<dbReference type="InterPro" id="IPR033749">
    <property type="entry name" value="Polyprenyl_synt_CS"/>
</dbReference>
<dbReference type="Pfam" id="PF00348">
    <property type="entry name" value="polyprenyl_synt"/>
    <property type="match status" value="1"/>
</dbReference>
<dbReference type="InterPro" id="IPR008949">
    <property type="entry name" value="Isoprenoid_synthase_dom_sf"/>
</dbReference>
<keyword evidence="8" id="KW-1185">Reference proteome</keyword>
<dbReference type="CDD" id="cd00685">
    <property type="entry name" value="Trans_IPPS_HT"/>
    <property type="match status" value="1"/>
</dbReference>
<reference evidence="8" key="1">
    <citation type="journal article" date="2019" name="Int. J. Syst. Evol. Microbiol.">
        <title>The Global Catalogue of Microorganisms (GCM) 10K type strain sequencing project: providing services to taxonomists for standard genome sequencing and annotation.</title>
        <authorList>
            <consortium name="The Broad Institute Genomics Platform"/>
            <consortium name="The Broad Institute Genome Sequencing Center for Infectious Disease"/>
            <person name="Wu L."/>
            <person name="Ma J."/>
        </authorList>
    </citation>
    <scope>NUCLEOTIDE SEQUENCE [LARGE SCALE GENOMIC DNA]</scope>
    <source>
        <strain evidence="8">DFY28</strain>
    </source>
</reference>
<dbReference type="PROSITE" id="PS00444">
    <property type="entry name" value="POLYPRENYL_SYNTHASE_2"/>
    <property type="match status" value="1"/>
</dbReference>
<dbReference type="PANTHER" id="PTHR12001:SF85">
    <property type="entry name" value="SHORT CHAIN ISOPRENYL DIPHOSPHATE SYNTHASE"/>
    <property type="match status" value="1"/>
</dbReference>
<evidence type="ECO:0000256" key="5">
    <source>
        <dbReference type="ARBA" id="ARBA00022842"/>
    </source>
</evidence>
<accession>A0ABW1QUT3</accession>
<evidence type="ECO:0000256" key="2">
    <source>
        <dbReference type="ARBA" id="ARBA00006706"/>
    </source>
</evidence>
<evidence type="ECO:0000256" key="4">
    <source>
        <dbReference type="ARBA" id="ARBA00022723"/>
    </source>
</evidence>
<name>A0ABW1QUT3_9ACTN</name>
<evidence type="ECO:0000256" key="3">
    <source>
        <dbReference type="ARBA" id="ARBA00022679"/>
    </source>
</evidence>
<keyword evidence="5" id="KW-0460">Magnesium</keyword>
<gene>
    <name evidence="7" type="ORF">ACFPWU_00275</name>
</gene>
<comment type="cofactor">
    <cofactor evidence="1">
        <name>Mg(2+)</name>
        <dbReference type="ChEBI" id="CHEBI:18420"/>
    </cofactor>
</comment>
<dbReference type="SUPFAM" id="SSF48576">
    <property type="entry name" value="Terpenoid synthases"/>
    <property type="match status" value="1"/>
</dbReference>
<dbReference type="EC" id="2.5.1.-" evidence="7"/>
<protein>
    <submittedName>
        <fullName evidence="7">Polyprenyl synthetase family protein</fullName>
        <ecNumber evidence="7">2.5.1.-</ecNumber>
    </submittedName>
</protein>
<keyword evidence="4" id="KW-0479">Metal-binding</keyword>
<comment type="caution">
    <text evidence="7">The sequence shown here is derived from an EMBL/GenBank/DDBJ whole genome shotgun (WGS) entry which is preliminary data.</text>
</comment>
<dbReference type="PROSITE" id="PS00723">
    <property type="entry name" value="POLYPRENYL_SYNTHASE_1"/>
    <property type="match status" value="1"/>
</dbReference>
<organism evidence="7 8">
    <name type="scientific">Nocardioides yefusunii</name>
    <dbReference type="NCBI Taxonomy" id="2500546"/>
    <lineage>
        <taxon>Bacteria</taxon>
        <taxon>Bacillati</taxon>
        <taxon>Actinomycetota</taxon>
        <taxon>Actinomycetes</taxon>
        <taxon>Propionibacteriales</taxon>
        <taxon>Nocardioidaceae</taxon>
        <taxon>Nocardioides</taxon>
    </lineage>
</organism>
<evidence type="ECO:0000313" key="7">
    <source>
        <dbReference type="EMBL" id="MFC6152103.1"/>
    </source>
</evidence>
<dbReference type="GO" id="GO:0016740">
    <property type="term" value="F:transferase activity"/>
    <property type="evidence" value="ECO:0007669"/>
    <property type="project" value="UniProtKB-KW"/>
</dbReference>
<evidence type="ECO:0000313" key="8">
    <source>
        <dbReference type="Proteomes" id="UP001596098"/>
    </source>
</evidence>
<dbReference type="Proteomes" id="UP001596098">
    <property type="component" value="Unassembled WGS sequence"/>
</dbReference>
<dbReference type="EMBL" id="JBHSQI010000001">
    <property type="protein sequence ID" value="MFC6152103.1"/>
    <property type="molecule type" value="Genomic_DNA"/>
</dbReference>
<keyword evidence="3 6" id="KW-0808">Transferase</keyword>
<proteinExistence type="inferred from homology"/>
<evidence type="ECO:0000256" key="6">
    <source>
        <dbReference type="RuleBase" id="RU004466"/>
    </source>
</evidence>
<dbReference type="SFLD" id="SFLDS00005">
    <property type="entry name" value="Isoprenoid_Synthase_Type_I"/>
    <property type="match status" value="1"/>
</dbReference>
<comment type="similarity">
    <text evidence="2 6">Belongs to the FPP/GGPP synthase family.</text>
</comment>
<sequence>MSLQGQIDDLTLPAASAPYLLGGLGLDRSMLGIALRSATEGGKRFRPWLFTTAHAALASDASPQVETDVLDRIGAAIELMHTAFVVHDDVIDNDDTRRGRTSVPGWFRGSTTSPSPEYPRAGAILTGDLALAAAIRGIATCGASPAVTTALLDLFDATLRDSAVGELADVRFTLNGHLPTSDDALAVAELKTAAYSFVLPLRAAAIVAGANDDVVEQIGQLGRHLGIAFQLRDDLLGTFAADTLGKDPDGDLREGKRTPLVVHAAASAHWSRIEPHLGDPDLTPAHADDVRRALVAAGSVQHVEGLVARHLRLARRHSARLGLTETVVDPLTATWQPVPVDARIAASGSISTAGVA</sequence>